<organism evidence="1 2">
    <name type="scientific">Luteolibacter luteus</name>
    <dbReference type="NCBI Taxonomy" id="2728835"/>
    <lineage>
        <taxon>Bacteria</taxon>
        <taxon>Pseudomonadati</taxon>
        <taxon>Verrucomicrobiota</taxon>
        <taxon>Verrucomicrobiia</taxon>
        <taxon>Verrucomicrobiales</taxon>
        <taxon>Verrucomicrobiaceae</taxon>
        <taxon>Luteolibacter</taxon>
    </lineage>
</organism>
<evidence type="ECO:0008006" key="3">
    <source>
        <dbReference type="Google" id="ProtNLM"/>
    </source>
</evidence>
<sequence length="88" mass="9907">MFNAKPDRPYFESWLRRTRKQLAASGRLSELALILSRDEGHAPAYWSTFLRELTEGEVTPSVDLLTKIDGLLAKPVKVTEVSDPPPLL</sequence>
<accession>A0A858RLE2</accession>
<name>A0A858RLE2_9BACT</name>
<dbReference type="RefSeq" id="WP_169455714.1">
    <property type="nucleotide sequence ID" value="NZ_CP051774.1"/>
</dbReference>
<dbReference type="Proteomes" id="UP000501812">
    <property type="component" value="Chromosome"/>
</dbReference>
<protein>
    <recommendedName>
        <fullName evidence="3">XRE family transcriptional regulator</fullName>
    </recommendedName>
</protein>
<reference evidence="1 2" key="1">
    <citation type="submission" date="2020-04" db="EMBL/GenBank/DDBJ databases">
        <title>Luteolibacter sp. G-1-1-1 isolated from soil.</title>
        <authorList>
            <person name="Dahal R.H."/>
        </authorList>
    </citation>
    <scope>NUCLEOTIDE SEQUENCE [LARGE SCALE GENOMIC DNA]</scope>
    <source>
        <strain evidence="1 2">G-1-1-1</strain>
    </source>
</reference>
<gene>
    <name evidence="1" type="ORF">HHL09_16470</name>
</gene>
<dbReference type="AlphaFoldDB" id="A0A858RLE2"/>
<keyword evidence="2" id="KW-1185">Reference proteome</keyword>
<proteinExistence type="predicted"/>
<evidence type="ECO:0000313" key="2">
    <source>
        <dbReference type="Proteomes" id="UP000501812"/>
    </source>
</evidence>
<dbReference type="EMBL" id="CP051774">
    <property type="protein sequence ID" value="QJE97314.1"/>
    <property type="molecule type" value="Genomic_DNA"/>
</dbReference>
<evidence type="ECO:0000313" key="1">
    <source>
        <dbReference type="EMBL" id="QJE97314.1"/>
    </source>
</evidence>
<dbReference type="KEGG" id="luo:HHL09_16470"/>